<dbReference type="RefSeq" id="WP_035071853.1">
    <property type="nucleotide sequence ID" value="NZ_JMIH01000014.1"/>
</dbReference>
<evidence type="ECO:0000256" key="1">
    <source>
        <dbReference type="ARBA" id="ARBA00009277"/>
    </source>
</evidence>
<dbReference type="Pfam" id="PF22483">
    <property type="entry name" value="Mu-transpos_C_2"/>
    <property type="match status" value="1"/>
</dbReference>
<name>A0A074KYZ4_9BACT</name>
<dbReference type="InterPro" id="IPR036397">
    <property type="entry name" value="RNaseH_sf"/>
</dbReference>
<dbReference type="STRING" id="1048983.EL17_05865"/>
<protein>
    <recommendedName>
        <fullName evidence="2">Integrase catalytic domain-containing protein</fullName>
    </recommendedName>
</protein>
<evidence type="ECO:0000313" key="4">
    <source>
        <dbReference type="Proteomes" id="UP000027821"/>
    </source>
</evidence>
<dbReference type="EMBL" id="JMIH01000014">
    <property type="protein sequence ID" value="KEO75191.1"/>
    <property type="molecule type" value="Genomic_DNA"/>
</dbReference>
<dbReference type="SUPFAM" id="SSF53098">
    <property type="entry name" value="Ribonuclease H-like"/>
    <property type="match status" value="1"/>
</dbReference>
<evidence type="ECO:0000313" key="3">
    <source>
        <dbReference type="EMBL" id="KEO75191.1"/>
    </source>
</evidence>
<dbReference type="OrthoDB" id="3193769at2"/>
<dbReference type="InterPro" id="IPR001584">
    <property type="entry name" value="Integrase_cat-core"/>
</dbReference>
<dbReference type="PANTHER" id="PTHR35004:SF8">
    <property type="entry name" value="TRANSPOSASE RV3428C-RELATED"/>
    <property type="match status" value="1"/>
</dbReference>
<keyword evidence="4" id="KW-1185">Reference proteome</keyword>
<dbReference type="NCBIfam" id="NF033546">
    <property type="entry name" value="transpos_IS21"/>
    <property type="match status" value="1"/>
</dbReference>
<reference evidence="3 4" key="1">
    <citation type="submission" date="2014-04" db="EMBL/GenBank/DDBJ databases">
        <title>Characterization and application of a salt tolerant electro-active bacterium.</title>
        <authorList>
            <person name="Yang L."/>
            <person name="Wei S."/>
            <person name="Tay Q.X.M."/>
        </authorList>
    </citation>
    <scope>NUCLEOTIDE SEQUENCE [LARGE SCALE GENOMIC DNA]</scope>
    <source>
        <strain evidence="3 4">LY1</strain>
    </source>
</reference>
<sequence length="512" mass="59738">MAGQRIDIMELRSLITFKQKGLSNRKIAALMGINRNTVDEYIKRFSELGLGYGKLLTLDGKDLAELFTQNSQKEKERYEQLSGQFPYFQKEMKKPGCTLQELWNEYIEKCPGGYKYSQFTWHYRQWSKRHHVSGKLTHRAGEKLFVDFCGKKPFYVNRETGEQIEVEVFVGILPCSQYTYIRAVASQKREDFISCLVHCLGWIGGVPYAVIPDNLKSAVTKSSKYAPILNKTFADFGQHYGCALDPTRPYSAQDKALVERTVTIVYQRIYYPLSKHTFFSPADLNNAIADRLEEFNDYLFSHGESSRRSQFIDIEKEFLQPLPRGIYSIRNYKKATVQKSSHVYFGEDKNYYSCPHRYIGMSVELQYNGDIVEIFHRQERIAFHKRSFKAGHYITVGDHMPSSHQYYKEWSPEFFQRRAGKIGPHTGEYIGRLIGQYDYPEIGYKQAQGILAFLKSYEPERIESACKRALRFEKASYHTLERVLQNKMDMEEIPFPEDHLTPDHKNIRGIYS</sequence>
<dbReference type="Proteomes" id="UP000027821">
    <property type="component" value="Unassembled WGS sequence"/>
</dbReference>
<comment type="similarity">
    <text evidence="1">Belongs to the transposase IS21/IS408/IS1162 family.</text>
</comment>
<comment type="caution">
    <text evidence="3">The sequence shown here is derived from an EMBL/GenBank/DDBJ whole genome shotgun (WGS) entry which is preliminary data.</text>
</comment>
<dbReference type="eggNOG" id="COG4584">
    <property type="taxonomic scope" value="Bacteria"/>
</dbReference>
<gene>
    <name evidence="3" type="ORF">EL17_05865</name>
</gene>
<feature type="domain" description="Integrase catalytic" evidence="2">
    <location>
        <begin position="136"/>
        <end position="317"/>
    </location>
</feature>
<dbReference type="Gene3D" id="3.30.420.10">
    <property type="entry name" value="Ribonuclease H-like superfamily/Ribonuclease H"/>
    <property type="match status" value="1"/>
</dbReference>
<organism evidence="3 4">
    <name type="scientific">Anditalea andensis</name>
    <dbReference type="NCBI Taxonomy" id="1048983"/>
    <lineage>
        <taxon>Bacteria</taxon>
        <taxon>Pseudomonadati</taxon>
        <taxon>Bacteroidota</taxon>
        <taxon>Cytophagia</taxon>
        <taxon>Cytophagales</taxon>
        <taxon>Cytophagaceae</taxon>
        <taxon>Anditalea</taxon>
    </lineage>
</organism>
<dbReference type="PROSITE" id="PS50994">
    <property type="entry name" value="INTEGRASE"/>
    <property type="match status" value="1"/>
</dbReference>
<accession>A0A074KYZ4</accession>
<dbReference type="GO" id="GO:0003676">
    <property type="term" value="F:nucleic acid binding"/>
    <property type="evidence" value="ECO:0007669"/>
    <property type="project" value="InterPro"/>
</dbReference>
<dbReference type="InterPro" id="IPR054353">
    <property type="entry name" value="IstA-like_C"/>
</dbReference>
<evidence type="ECO:0000259" key="2">
    <source>
        <dbReference type="PROSITE" id="PS50994"/>
    </source>
</evidence>
<dbReference type="GO" id="GO:0015074">
    <property type="term" value="P:DNA integration"/>
    <property type="evidence" value="ECO:0007669"/>
    <property type="project" value="InterPro"/>
</dbReference>
<dbReference type="InterPro" id="IPR012337">
    <property type="entry name" value="RNaseH-like_sf"/>
</dbReference>
<dbReference type="AlphaFoldDB" id="A0A074KYZ4"/>
<dbReference type="PANTHER" id="PTHR35004">
    <property type="entry name" value="TRANSPOSASE RV3428C-RELATED"/>
    <property type="match status" value="1"/>
</dbReference>
<proteinExistence type="inferred from homology"/>